<name>A0A1B8GLR1_9PEZI</name>
<evidence type="ECO:0000256" key="1">
    <source>
        <dbReference type="SAM" id="MobiDB-lite"/>
    </source>
</evidence>
<accession>A0A1B8GLR1</accession>
<protein>
    <submittedName>
        <fullName evidence="2">Uncharacterized protein</fullName>
    </submittedName>
</protein>
<dbReference type="AlphaFoldDB" id="A0A1B8GLR1"/>
<feature type="region of interest" description="Disordered" evidence="1">
    <location>
        <begin position="1"/>
        <end position="21"/>
    </location>
</feature>
<dbReference type="RefSeq" id="XP_018130503.1">
    <property type="nucleotide sequence ID" value="XM_018273662.1"/>
</dbReference>
<feature type="region of interest" description="Disordered" evidence="1">
    <location>
        <begin position="166"/>
        <end position="201"/>
    </location>
</feature>
<sequence>MSHHSARGPIPIRTANPPSRAPDAALLPLRALISKLTSLTSTSHSLCHTIRSTRRLSPSGTATTTLAALEDSLADALPRLSNLYASLRATHGKPLDLADAPALAALDAAVNTLNKHVKARLADIADSKAGSKSKSGFREIGATFNAVIDSAEDALTALSARLSAASSAPAPAPRPKAPSPIQEAPHRPRRDSRTRESEPPRVLERGEIAITYRQFERMDAVMQSCWIEEKAEGGRRFRNMADPSRVVYGVVPEGGFVRAL</sequence>
<organism evidence="2 3">
    <name type="scientific">Pseudogymnoascus verrucosus</name>
    <dbReference type="NCBI Taxonomy" id="342668"/>
    <lineage>
        <taxon>Eukaryota</taxon>
        <taxon>Fungi</taxon>
        <taxon>Dikarya</taxon>
        <taxon>Ascomycota</taxon>
        <taxon>Pezizomycotina</taxon>
        <taxon>Leotiomycetes</taxon>
        <taxon>Thelebolales</taxon>
        <taxon>Thelebolaceae</taxon>
        <taxon>Pseudogymnoascus</taxon>
    </lineage>
</organism>
<reference evidence="3" key="2">
    <citation type="journal article" date="2018" name="Nat. Commun.">
        <title>Extreme sensitivity to ultraviolet light in the fungal pathogen causing white-nose syndrome of bats.</title>
        <authorList>
            <person name="Palmer J.M."/>
            <person name="Drees K.P."/>
            <person name="Foster J.T."/>
            <person name="Lindner D.L."/>
        </authorList>
    </citation>
    <scope>NUCLEOTIDE SEQUENCE [LARGE SCALE GENOMIC DNA]</scope>
    <source>
        <strain evidence="3">UAMH 10579</strain>
    </source>
</reference>
<gene>
    <name evidence="2" type="ORF">VE01_04187</name>
</gene>
<dbReference type="Proteomes" id="UP000091956">
    <property type="component" value="Unassembled WGS sequence"/>
</dbReference>
<reference evidence="2 3" key="1">
    <citation type="submission" date="2016-03" db="EMBL/GenBank/DDBJ databases">
        <title>Comparative genomics of Pseudogymnoascus destructans, the fungus causing white-nose syndrome of bats.</title>
        <authorList>
            <person name="Palmer J.M."/>
            <person name="Drees K.P."/>
            <person name="Foster J.T."/>
            <person name="Lindner D.L."/>
        </authorList>
    </citation>
    <scope>NUCLEOTIDE SEQUENCE [LARGE SCALE GENOMIC DNA]</scope>
    <source>
        <strain evidence="2 3">UAMH 10579</strain>
    </source>
</reference>
<evidence type="ECO:0000313" key="3">
    <source>
        <dbReference type="Proteomes" id="UP000091956"/>
    </source>
</evidence>
<evidence type="ECO:0000313" key="2">
    <source>
        <dbReference type="EMBL" id="OBT96770.1"/>
    </source>
</evidence>
<dbReference type="OrthoDB" id="3439925at2759"/>
<proteinExistence type="predicted"/>
<feature type="compositionally biased region" description="Basic and acidic residues" evidence="1">
    <location>
        <begin position="191"/>
        <end position="201"/>
    </location>
</feature>
<dbReference type="GeneID" id="28837573"/>
<dbReference type="EMBL" id="KV460226">
    <property type="protein sequence ID" value="OBT96770.1"/>
    <property type="molecule type" value="Genomic_DNA"/>
</dbReference>
<keyword evidence="3" id="KW-1185">Reference proteome</keyword>